<protein>
    <submittedName>
        <fullName evidence="4">Phosphopantetheine-binding protein</fullName>
    </submittedName>
</protein>
<keyword evidence="1" id="KW-0596">Phosphopantetheine</keyword>
<evidence type="ECO:0000256" key="1">
    <source>
        <dbReference type="ARBA" id="ARBA00022450"/>
    </source>
</evidence>
<evidence type="ECO:0000313" key="5">
    <source>
        <dbReference type="Proteomes" id="UP001376459"/>
    </source>
</evidence>
<evidence type="ECO:0000313" key="4">
    <source>
        <dbReference type="EMBL" id="MEJ8670470.1"/>
    </source>
</evidence>
<dbReference type="Gene3D" id="1.10.1200.10">
    <property type="entry name" value="ACP-like"/>
    <property type="match status" value="1"/>
</dbReference>
<comment type="caution">
    <text evidence="4">The sequence shown here is derived from an EMBL/GenBank/DDBJ whole genome shotgun (WGS) entry which is preliminary data.</text>
</comment>
<dbReference type="SUPFAM" id="SSF56801">
    <property type="entry name" value="Acetyl-CoA synthetase-like"/>
    <property type="match status" value="1"/>
</dbReference>
<sequence length="122" mass="13216">MGIFPVADIPLNPNGKVDRSALPAARMPRNVWNDFVGPSTDLQRQLAEIWSEALEIEPIGITDDFFELGGHSLLAAELLAALENRFKVAMSARTLFLNPTIEALAEEVSRRLDSAAAEAGQG</sequence>
<keyword evidence="2" id="KW-0597">Phosphoprotein</keyword>
<evidence type="ECO:0000256" key="2">
    <source>
        <dbReference type="ARBA" id="ARBA00022553"/>
    </source>
</evidence>
<dbReference type="InterPro" id="IPR009081">
    <property type="entry name" value="PP-bd_ACP"/>
</dbReference>
<dbReference type="Proteomes" id="UP001376459">
    <property type="component" value="Unassembled WGS sequence"/>
</dbReference>
<dbReference type="PROSITE" id="PS50075">
    <property type="entry name" value="CARRIER"/>
    <property type="match status" value="1"/>
</dbReference>
<dbReference type="PROSITE" id="PS00012">
    <property type="entry name" value="PHOSPHOPANTETHEINE"/>
    <property type="match status" value="1"/>
</dbReference>
<reference evidence="4 5" key="1">
    <citation type="submission" date="2024-03" db="EMBL/GenBank/DDBJ databases">
        <title>Novel Streptomyces species of biotechnological and ecological value are a feature of Machair soil.</title>
        <authorList>
            <person name="Prole J.R."/>
            <person name="Goodfellow M."/>
            <person name="Allenby N."/>
            <person name="Ward A.C."/>
        </authorList>
    </citation>
    <scope>NUCLEOTIDE SEQUENCE [LARGE SCALE GENOMIC DNA]</scope>
    <source>
        <strain evidence="4 5">MS1.AVA.1</strain>
    </source>
</reference>
<proteinExistence type="predicted"/>
<organism evidence="4 5">
    <name type="scientific">Streptomyces machairae</name>
    <dbReference type="NCBI Taxonomy" id="3134109"/>
    <lineage>
        <taxon>Bacteria</taxon>
        <taxon>Bacillati</taxon>
        <taxon>Actinomycetota</taxon>
        <taxon>Actinomycetes</taxon>
        <taxon>Kitasatosporales</taxon>
        <taxon>Streptomycetaceae</taxon>
        <taxon>Streptomyces</taxon>
    </lineage>
</organism>
<dbReference type="InterPro" id="IPR006162">
    <property type="entry name" value="Ppantetheine_attach_site"/>
</dbReference>
<feature type="domain" description="Carrier" evidence="3">
    <location>
        <begin position="37"/>
        <end position="112"/>
    </location>
</feature>
<dbReference type="InterPro" id="IPR020806">
    <property type="entry name" value="PKS_PP-bd"/>
</dbReference>
<gene>
    <name evidence="4" type="ORF">WKI71_24750</name>
</gene>
<dbReference type="EMBL" id="JBBKAK010000001">
    <property type="protein sequence ID" value="MEJ8670470.1"/>
    <property type="molecule type" value="Genomic_DNA"/>
</dbReference>
<dbReference type="Pfam" id="PF00550">
    <property type="entry name" value="PP-binding"/>
    <property type="match status" value="1"/>
</dbReference>
<name>A0ABU8UNH2_9ACTN</name>
<dbReference type="SUPFAM" id="SSF47336">
    <property type="entry name" value="ACP-like"/>
    <property type="match status" value="1"/>
</dbReference>
<dbReference type="PANTHER" id="PTHR45527:SF1">
    <property type="entry name" value="FATTY ACID SYNTHASE"/>
    <property type="match status" value="1"/>
</dbReference>
<accession>A0ABU8UNH2</accession>
<dbReference type="InterPro" id="IPR036736">
    <property type="entry name" value="ACP-like_sf"/>
</dbReference>
<dbReference type="PANTHER" id="PTHR45527">
    <property type="entry name" value="NONRIBOSOMAL PEPTIDE SYNTHETASE"/>
    <property type="match status" value="1"/>
</dbReference>
<keyword evidence="5" id="KW-1185">Reference proteome</keyword>
<evidence type="ECO:0000259" key="3">
    <source>
        <dbReference type="PROSITE" id="PS50075"/>
    </source>
</evidence>
<dbReference type="SMART" id="SM00823">
    <property type="entry name" value="PKS_PP"/>
    <property type="match status" value="1"/>
</dbReference>